<proteinExistence type="inferred from homology"/>
<gene>
    <name evidence="4" type="primary">rsd</name>
    <name evidence="4" type="ORF">DPBNPPHM_00484</name>
</gene>
<evidence type="ECO:0000313" key="5">
    <source>
        <dbReference type="Proteomes" id="UP000434580"/>
    </source>
</evidence>
<dbReference type="EMBL" id="CACSII010000001">
    <property type="protein sequence ID" value="CAA0082634.1"/>
    <property type="molecule type" value="Genomic_DNA"/>
</dbReference>
<name>A0A5S9MZE2_9GAMM</name>
<evidence type="ECO:0000313" key="4">
    <source>
        <dbReference type="EMBL" id="CAA0082634.1"/>
    </source>
</evidence>
<evidence type="ECO:0000256" key="3">
    <source>
        <dbReference type="RuleBase" id="RU004409"/>
    </source>
</evidence>
<dbReference type="Proteomes" id="UP000434580">
    <property type="component" value="Unassembled WGS sequence"/>
</dbReference>
<dbReference type="NCBIfam" id="NF008723">
    <property type="entry name" value="PRK11718.1"/>
    <property type="match status" value="1"/>
</dbReference>
<accession>A0A5S9MZE2</accession>
<dbReference type="GO" id="GO:0006355">
    <property type="term" value="P:regulation of DNA-templated transcription"/>
    <property type="evidence" value="ECO:0007669"/>
    <property type="project" value="InterPro"/>
</dbReference>
<evidence type="ECO:0000256" key="1">
    <source>
        <dbReference type="ARBA" id="ARBA00023015"/>
    </source>
</evidence>
<reference evidence="4 5" key="1">
    <citation type="submission" date="2019-11" db="EMBL/GenBank/DDBJ databases">
        <authorList>
            <person name="Holert J."/>
        </authorList>
    </citation>
    <scope>NUCLEOTIDE SEQUENCE [LARGE SCALE GENOMIC DNA]</scope>
    <source>
        <strain evidence="4">BC5_2</strain>
    </source>
</reference>
<sequence>MLENCKTKEERHDGVEQLVNRWLTERQELIVLYCSLAGSNTFSPDCSQSIGKLRKFCEILLDYVSAGHFEVYDQLVREAEAFNDGTETLLEALYPQLRETTEIALSFNDTYDSDEHCQQAMGNLKDRLSHLGEVMDQRFALEDELIQVLHKSHEPTKSLKTAANA</sequence>
<comment type="similarity">
    <text evidence="3">Belongs to the Rsd/AlgQ family.</text>
</comment>
<organism evidence="4 5">
    <name type="scientific">BD1-7 clade bacterium</name>
    <dbReference type="NCBI Taxonomy" id="2029982"/>
    <lineage>
        <taxon>Bacteria</taxon>
        <taxon>Pseudomonadati</taxon>
        <taxon>Pseudomonadota</taxon>
        <taxon>Gammaproteobacteria</taxon>
        <taxon>Cellvibrionales</taxon>
        <taxon>Spongiibacteraceae</taxon>
        <taxon>BD1-7 clade</taxon>
    </lineage>
</organism>
<dbReference type="PIRSF" id="PIRSF016548">
    <property type="entry name" value="Rsd_AlgQ"/>
    <property type="match status" value="1"/>
</dbReference>
<keyword evidence="2 3" id="KW-0804">Transcription</keyword>
<dbReference type="InterPro" id="IPR038309">
    <property type="entry name" value="Rsd/AlgQ_sf"/>
</dbReference>
<dbReference type="Gene3D" id="1.20.120.1370">
    <property type="entry name" value="Regulator of RNA polymerase sigma(70) subunit, domain 4"/>
    <property type="match status" value="1"/>
</dbReference>
<dbReference type="AlphaFoldDB" id="A0A5S9MZE2"/>
<dbReference type="InterPro" id="IPR007448">
    <property type="entry name" value="Sigma70_reg_Rsd_AlgQ"/>
</dbReference>
<keyword evidence="1 3" id="KW-0805">Transcription regulation</keyword>
<protein>
    <submittedName>
        <fullName evidence="4">Regulator of sigma D</fullName>
    </submittedName>
</protein>
<dbReference type="Pfam" id="PF04353">
    <property type="entry name" value="Rsd_AlgQ"/>
    <property type="match status" value="1"/>
</dbReference>
<evidence type="ECO:0000256" key="2">
    <source>
        <dbReference type="ARBA" id="ARBA00023163"/>
    </source>
</evidence>
<dbReference type="OrthoDB" id="5567237at2"/>